<sequence length="71" mass="7959">MGSNRLDGLIPASLANMSNLQALDLSNNSHGSIPSLGSWLNLRLYHIVPSWQRCPCKECFGRQLTYKSRKI</sequence>
<name>A0A453AGS7_AEGTS</name>
<dbReference type="SUPFAM" id="SSF52058">
    <property type="entry name" value="L domain-like"/>
    <property type="match status" value="1"/>
</dbReference>
<dbReference type="Gene3D" id="3.80.10.10">
    <property type="entry name" value="Ribonuclease Inhibitor"/>
    <property type="match status" value="1"/>
</dbReference>
<dbReference type="Pfam" id="PF00560">
    <property type="entry name" value="LRR_1"/>
    <property type="match status" value="1"/>
</dbReference>
<evidence type="ECO:0008006" key="3">
    <source>
        <dbReference type="Google" id="ProtNLM"/>
    </source>
</evidence>
<keyword evidence="2" id="KW-1185">Reference proteome</keyword>
<dbReference type="InterPro" id="IPR001611">
    <property type="entry name" value="Leu-rich_rpt"/>
</dbReference>
<reference evidence="2" key="2">
    <citation type="journal article" date="2017" name="Nat. Plants">
        <title>The Aegilops tauschii genome reveals multiple impacts of transposons.</title>
        <authorList>
            <person name="Zhao G."/>
            <person name="Zou C."/>
            <person name="Li K."/>
            <person name="Wang K."/>
            <person name="Li T."/>
            <person name="Gao L."/>
            <person name="Zhang X."/>
            <person name="Wang H."/>
            <person name="Yang Z."/>
            <person name="Liu X."/>
            <person name="Jiang W."/>
            <person name="Mao L."/>
            <person name="Kong X."/>
            <person name="Jiao Y."/>
            <person name="Jia J."/>
        </authorList>
    </citation>
    <scope>NUCLEOTIDE SEQUENCE [LARGE SCALE GENOMIC DNA]</scope>
    <source>
        <strain evidence="2">cv. AL8/78</strain>
    </source>
</reference>
<protein>
    <recommendedName>
        <fullName evidence="3">Leucine-rich repeat-containing N-terminal plant-type domain-containing protein</fullName>
    </recommendedName>
</protein>
<reference evidence="2" key="1">
    <citation type="journal article" date="2014" name="Science">
        <title>Ancient hybridizations among the ancestral genomes of bread wheat.</title>
        <authorList>
            <consortium name="International Wheat Genome Sequencing Consortium,"/>
            <person name="Marcussen T."/>
            <person name="Sandve S.R."/>
            <person name="Heier L."/>
            <person name="Spannagl M."/>
            <person name="Pfeifer M."/>
            <person name="Jakobsen K.S."/>
            <person name="Wulff B.B."/>
            <person name="Steuernagel B."/>
            <person name="Mayer K.F."/>
            <person name="Olsen O.A."/>
        </authorList>
    </citation>
    <scope>NUCLEOTIDE SEQUENCE [LARGE SCALE GENOMIC DNA]</scope>
    <source>
        <strain evidence="2">cv. AL8/78</strain>
    </source>
</reference>
<reference evidence="1" key="5">
    <citation type="journal article" date="2021" name="G3 (Bethesda)">
        <title>Aegilops tauschii genome assembly Aet v5.0 features greater sequence contiguity and improved annotation.</title>
        <authorList>
            <person name="Wang L."/>
            <person name="Zhu T."/>
            <person name="Rodriguez J.C."/>
            <person name="Deal K.R."/>
            <person name="Dubcovsky J."/>
            <person name="McGuire P.E."/>
            <person name="Lux T."/>
            <person name="Spannagl M."/>
            <person name="Mayer K.F.X."/>
            <person name="Baldrich P."/>
            <person name="Meyers B.C."/>
            <person name="Huo N."/>
            <person name="Gu Y.Q."/>
            <person name="Zhou H."/>
            <person name="Devos K.M."/>
            <person name="Bennetzen J.L."/>
            <person name="Unver T."/>
            <person name="Budak H."/>
            <person name="Gulick P.J."/>
            <person name="Galiba G."/>
            <person name="Kalapos B."/>
            <person name="Nelson D.R."/>
            <person name="Li P."/>
            <person name="You F.M."/>
            <person name="Luo M.C."/>
            <person name="Dvorak J."/>
        </authorList>
    </citation>
    <scope>NUCLEOTIDE SEQUENCE [LARGE SCALE GENOMIC DNA]</scope>
    <source>
        <strain evidence="1">cv. AL8/78</strain>
    </source>
</reference>
<dbReference type="STRING" id="200361.A0A453AGS7"/>
<dbReference type="AlphaFoldDB" id="A0A453AGS7"/>
<dbReference type="InterPro" id="IPR032675">
    <property type="entry name" value="LRR_dom_sf"/>
</dbReference>
<reference evidence="1" key="4">
    <citation type="submission" date="2019-03" db="UniProtKB">
        <authorList>
            <consortium name="EnsemblPlants"/>
        </authorList>
    </citation>
    <scope>IDENTIFICATION</scope>
</reference>
<organism evidence="1 2">
    <name type="scientific">Aegilops tauschii subsp. strangulata</name>
    <name type="common">Goatgrass</name>
    <dbReference type="NCBI Taxonomy" id="200361"/>
    <lineage>
        <taxon>Eukaryota</taxon>
        <taxon>Viridiplantae</taxon>
        <taxon>Streptophyta</taxon>
        <taxon>Embryophyta</taxon>
        <taxon>Tracheophyta</taxon>
        <taxon>Spermatophyta</taxon>
        <taxon>Magnoliopsida</taxon>
        <taxon>Liliopsida</taxon>
        <taxon>Poales</taxon>
        <taxon>Poaceae</taxon>
        <taxon>BOP clade</taxon>
        <taxon>Pooideae</taxon>
        <taxon>Triticodae</taxon>
        <taxon>Triticeae</taxon>
        <taxon>Triticinae</taxon>
        <taxon>Aegilops</taxon>
    </lineage>
</organism>
<dbReference type="PROSITE" id="PS51450">
    <property type="entry name" value="LRR"/>
    <property type="match status" value="1"/>
</dbReference>
<dbReference type="Proteomes" id="UP000015105">
    <property type="component" value="Chromosome 2D"/>
</dbReference>
<evidence type="ECO:0000313" key="1">
    <source>
        <dbReference type="EnsemblPlants" id="AET2Gv20126700.1"/>
    </source>
</evidence>
<dbReference type="Gramene" id="AET2Gv20126700.1">
    <property type="protein sequence ID" value="AET2Gv20126700.1"/>
    <property type="gene ID" value="AET2Gv20126700"/>
</dbReference>
<proteinExistence type="predicted"/>
<evidence type="ECO:0000313" key="2">
    <source>
        <dbReference type="Proteomes" id="UP000015105"/>
    </source>
</evidence>
<accession>A0A453AGS7</accession>
<dbReference type="EnsemblPlants" id="AET2Gv20126700.1">
    <property type="protein sequence ID" value="AET2Gv20126700.1"/>
    <property type="gene ID" value="AET2Gv20126700"/>
</dbReference>
<reference evidence="1" key="3">
    <citation type="journal article" date="2017" name="Nature">
        <title>Genome sequence of the progenitor of the wheat D genome Aegilops tauschii.</title>
        <authorList>
            <person name="Luo M.C."/>
            <person name="Gu Y.Q."/>
            <person name="Puiu D."/>
            <person name="Wang H."/>
            <person name="Twardziok S.O."/>
            <person name="Deal K.R."/>
            <person name="Huo N."/>
            <person name="Zhu T."/>
            <person name="Wang L."/>
            <person name="Wang Y."/>
            <person name="McGuire P.E."/>
            <person name="Liu S."/>
            <person name="Long H."/>
            <person name="Ramasamy R.K."/>
            <person name="Rodriguez J.C."/>
            <person name="Van S.L."/>
            <person name="Yuan L."/>
            <person name="Wang Z."/>
            <person name="Xia Z."/>
            <person name="Xiao L."/>
            <person name="Anderson O.D."/>
            <person name="Ouyang S."/>
            <person name="Liang Y."/>
            <person name="Zimin A.V."/>
            <person name="Pertea G."/>
            <person name="Qi P."/>
            <person name="Bennetzen J.L."/>
            <person name="Dai X."/>
            <person name="Dawson M.W."/>
            <person name="Muller H.G."/>
            <person name="Kugler K."/>
            <person name="Rivarola-Duarte L."/>
            <person name="Spannagl M."/>
            <person name="Mayer K.F.X."/>
            <person name="Lu F.H."/>
            <person name="Bevan M.W."/>
            <person name="Leroy P."/>
            <person name="Li P."/>
            <person name="You F.M."/>
            <person name="Sun Q."/>
            <person name="Liu Z."/>
            <person name="Lyons E."/>
            <person name="Wicker T."/>
            <person name="Salzberg S.L."/>
            <person name="Devos K.M."/>
            <person name="Dvorak J."/>
        </authorList>
    </citation>
    <scope>NUCLEOTIDE SEQUENCE [LARGE SCALE GENOMIC DNA]</scope>
    <source>
        <strain evidence="1">cv. AL8/78</strain>
    </source>
</reference>